<keyword evidence="1" id="KW-0812">Transmembrane</keyword>
<feature type="transmembrane region" description="Helical" evidence="1">
    <location>
        <begin position="24"/>
        <end position="44"/>
    </location>
</feature>
<name>A0A0N9X2J9_PSEFL</name>
<dbReference type="RefSeq" id="WP_054598120.1">
    <property type="nucleotide sequence ID" value="NZ_CP012830.1"/>
</dbReference>
<keyword evidence="1" id="KW-1133">Transmembrane helix</keyword>
<dbReference type="EMBL" id="CP012830">
    <property type="protein sequence ID" value="ALI04941.1"/>
    <property type="molecule type" value="Genomic_DNA"/>
</dbReference>
<evidence type="ECO:0000313" key="3">
    <source>
        <dbReference type="Proteomes" id="UP000066487"/>
    </source>
</evidence>
<sequence>MAIMFSNIVAVMDHVFMNFSNARYYIWIGSLIFGSAGLYTLIIVGGVKQVVPLEGVYLRGAYIAIYVVISFFGLRFYIPRLRNVWLGGMMDEKYISLRGSWIGMVIGAITGTMIFMPQVKKIEFLEGSPYLLVAAVVFLVFMLILVFLSFYAGRSRRRR</sequence>
<dbReference type="Proteomes" id="UP000066487">
    <property type="component" value="Chromosome"/>
</dbReference>
<feature type="transmembrane region" description="Helical" evidence="1">
    <location>
        <begin position="130"/>
        <end position="153"/>
    </location>
</feature>
<feature type="transmembrane region" description="Helical" evidence="1">
    <location>
        <begin position="99"/>
        <end position="118"/>
    </location>
</feature>
<accession>A0A0N9X2J9</accession>
<reference evidence="3" key="1">
    <citation type="submission" date="2015-09" db="EMBL/GenBank/DDBJ databases">
        <title>Whole genome sequence of Pseudomonas fluorescens FW300-N2E3.</title>
        <authorList>
            <person name="Ray J."/>
            <person name="Melnyk R."/>
            <person name="Deutschbauer A."/>
        </authorList>
    </citation>
    <scope>NUCLEOTIDE SEQUENCE [LARGE SCALE GENOMIC DNA]</scope>
    <source>
        <strain evidence="3">FW300-N2E3</strain>
    </source>
</reference>
<evidence type="ECO:0000313" key="2">
    <source>
        <dbReference type="EMBL" id="ALI04941.1"/>
    </source>
</evidence>
<organism evidence="2 3">
    <name type="scientific">Pseudomonas fluorescens</name>
    <dbReference type="NCBI Taxonomy" id="294"/>
    <lineage>
        <taxon>Bacteria</taxon>
        <taxon>Pseudomonadati</taxon>
        <taxon>Pseudomonadota</taxon>
        <taxon>Gammaproteobacteria</taxon>
        <taxon>Pseudomonadales</taxon>
        <taxon>Pseudomonadaceae</taxon>
        <taxon>Pseudomonas</taxon>
    </lineage>
</organism>
<dbReference type="AlphaFoldDB" id="A0A0N9X2J9"/>
<protein>
    <submittedName>
        <fullName evidence="2">Uncharacterized protein</fullName>
    </submittedName>
</protein>
<keyword evidence="1" id="KW-0472">Membrane</keyword>
<proteinExistence type="predicted"/>
<feature type="transmembrane region" description="Helical" evidence="1">
    <location>
        <begin position="56"/>
        <end position="78"/>
    </location>
</feature>
<reference evidence="2 3" key="2">
    <citation type="journal article" date="2018" name="Nature">
        <title>Mutant phenotypes for thousands of bacterial genes of unknown function.</title>
        <authorList>
            <person name="Price M.N."/>
            <person name="Wetmore K.M."/>
            <person name="Waters R.J."/>
            <person name="Callaghan M."/>
            <person name="Ray J."/>
            <person name="Liu H."/>
            <person name="Kuehl J.V."/>
            <person name="Melnyk R.A."/>
            <person name="Lamson J.S."/>
            <person name="Suh Y."/>
            <person name="Carlson H.K."/>
            <person name="Esquivel Z."/>
            <person name="Sadeeshkumar H."/>
            <person name="Chakraborty R."/>
            <person name="Zane G.M."/>
            <person name="Rubin B.E."/>
            <person name="Wall J.D."/>
            <person name="Visel A."/>
            <person name="Bristow J."/>
            <person name="Blow M.J."/>
            <person name="Arkin A.P."/>
            <person name="Deutschbauer A.M."/>
        </authorList>
    </citation>
    <scope>NUCLEOTIDE SEQUENCE [LARGE SCALE GENOMIC DNA]</scope>
    <source>
        <strain evidence="2 3">FW300-N2E3</strain>
    </source>
</reference>
<gene>
    <name evidence="2" type="ORF">AO353_29280</name>
</gene>
<evidence type="ECO:0000256" key="1">
    <source>
        <dbReference type="SAM" id="Phobius"/>
    </source>
</evidence>